<dbReference type="GeneID" id="55997368"/>
<name>A0A7H8R8I8_TALRU</name>
<reference evidence="3" key="1">
    <citation type="submission" date="2020-06" db="EMBL/GenBank/DDBJ databases">
        <title>A chromosome-scale genome assembly of Talaromyces rugulosus W13939.</title>
        <authorList>
            <person name="Wang B."/>
            <person name="Guo L."/>
            <person name="Ye K."/>
            <person name="Wang L."/>
        </authorList>
    </citation>
    <scope>NUCLEOTIDE SEQUENCE [LARGE SCALE GENOMIC DNA]</scope>
    <source>
        <strain evidence="3">W13939</strain>
    </source>
</reference>
<dbReference type="InterPro" id="IPR036291">
    <property type="entry name" value="NAD(P)-bd_dom_sf"/>
</dbReference>
<dbReference type="InterPro" id="IPR051783">
    <property type="entry name" value="NAD(P)-dependent_oxidoreduct"/>
</dbReference>
<dbReference type="EMBL" id="CP055902">
    <property type="protein sequence ID" value="QKX62724.1"/>
    <property type="molecule type" value="Genomic_DNA"/>
</dbReference>
<dbReference type="InterPro" id="IPR001509">
    <property type="entry name" value="Epimerase_deHydtase"/>
</dbReference>
<evidence type="ECO:0000313" key="2">
    <source>
        <dbReference type="EMBL" id="QKX62724.1"/>
    </source>
</evidence>
<dbReference type="KEGG" id="trg:TRUGW13939_09886"/>
<dbReference type="SUPFAM" id="SSF51735">
    <property type="entry name" value="NAD(P)-binding Rossmann-fold domains"/>
    <property type="match status" value="1"/>
</dbReference>
<dbReference type="Proteomes" id="UP000509510">
    <property type="component" value="Chromosome V"/>
</dbReference>
<dbReference type="GO" id="GO:0005737">
    <property type="term" value="C:cytoplasm"/>
    <property type="evidence" value="ECO:0007669"/>
    <property type="project" value="TreeGrafter"/>
</dbReference>
<feature type="domain" description="NAD-dependent epimerase/dehydratase" evidence="1">
    <location>
        <begin position="5"/>
        <end position="228"/>
    </location>
</feature>
<dbReference type="OrthoDB" id="10262413at2759"/>
<dbReference type="RefSeq" id="XP_035348898.1">
    <property type="nucleotide sequence ID" value="XM_035493005.1"/>
</dbReference>
<accession>A0A7H8R8I8</accession>
<sequence length="356" mass="39630">MTVQILVTGAGGYIGGSIVADLLNVKAGILKNAGIHAAVRSDEQGQNLSALGVSVARLDLSDKALVENYLVSHDIGIVVNTATSIDREVAFNLIVGLSVRREATRKESYFIHTSGLSAFDENTGWPYGKVKDSDSVYNLESESKDSYIVRQVDTFVVEQCKTSDVRALMIFPPTLHGRGTGTWNQLSPQIPALIKASIKEKKVYKFTENREATLAHISDITIFFVSLIEAILRRDKLPEGENGYYFLVSYMIPWWDILERLAARLYARGLVDSRELDLWPSDKVLAEAVGVPVKFAYSMWNSSPQVSCENRGIVGWHPKWDTERFLNNLDDEIDDFLELGLPKSSLLDSLKPKSVE</sequence>
<dbReference type="Pfam" id="PF01370">
    <property type="entry name" value="Epimerase"/>
    <property type="match status" value="1"/>
</dbReference>
<gene>
    <name evidence="2" type="ORF">TRUGW13939_09886</name>
</gene>
<protein>
    <recommendedName>
        <fullName evidence="1">NAD-dependent epimerase/dehydratase domain-containing protein</fullName>
    </recommendedName>
</protein>
<dbReference type="Gene3D" id="3.40.50.720">
    <property type="entry name" value="NAD(P)-binding Rossmann-like Domain"/>
    <property type="match status" value="1"/>
</dbReference>
<dbReference type="PANTHER" id="PTHR48079">
    <property type="entry name" value="PROTEIN YEEZ"/>
    <property type="match status" value="1"/>
</dbReference>
<keyword evidence="3" id="KW-1185">Reference proteome</keyword>
<dbReference type="GO" id="GO:0004029">
    <property type="term" value="F:aldehyde dehydrogenase (NAD+) activity"/>
    <property type="evidence" value="ECO:0007669"/>
    <property type="project" value="TreeGrafter"/>
</dbReference>
<evidence type="ECO:0000259" key="1">
    <source>
        <dbReference type="Pfam" id="PF01370"/>
    </source>
</evidence>
<dbReference type="AlphaFoldDB" id="A0A7H8R8I8"/>
<evidence type="ECO:0000313" key="3">
    <source>
        <dbReference type="Proteomes" id="UP000509510"/>
    </source>
</evidence>
<dbReference type="PANTHER" id="PTHR48079:SF6">
    <property type="entry name" value="NAD(P)-BINDING DOMAIN-CONTAINING PROTEIN-RELATED"/>
    <property type="match status" value="1"/>
</dbReference>
<proteinExistence type="predicted"/>
<organism evidence="2 3">
    <name type="scientific">Talaromyces rugulosus</name>
    <name type="common">Penicillium rugulosum</name>
    <dbReference type="NCBI Taxonomy" id="121627"/>
    <lineage>
        <taxon>Eukaryota</taxon>
        <taxon>Fungi</taxon>
        <taxon>Dikarya</taxon>
        <taxon>Ascomycota</taxon>
        <taxon>Pezizomycotina</taxon>
        <taxon>Eurotiomycetes</taxon>
        <taxon>Eurotiomycetidae</taxon>
        <taxon>Eurotiales</taxon>
        <taxon>Trichocomaceae</taxon>
        <taxon>Talaromyces</taxon>
        <taxon>Talaromyces sect. Islandici</taxon>
    </lineage>
</organism>